<reference evidence="2 3" key="1">
    <citation type="submission" date="2021-03" db="EMBL/GenBank/DDBJ databases">
        <title>Identification of novel Bacillus strains.</title>
        <authorList>
            <person name="Xiao Z."/>
            <person name="Li Y."/>
            <person name="Shen J."/>
        </authorList>
    </citation>
    <scope>NUCLEOTIDE SEQUENCE [LARGE SCALE GENOMIC DNA]</scope>
    <source>
        <strain evidence="2 3">SY8</strain>
    </source>
</reference>
<dbReference type="EMBL" id="JAGDQJ010000001">
    <property type="protein sequence ID" value="MBO1623684.1"/>
    <property type="molecule type" value="Genomic_DNA"/>
</dbReference>
<accession>A0ABS3NRX5</accession>
<evidence type="ECO:0000256" key="1">
    <source>
        <dbReference type="SAM" id="Phobius"/>
    </source>
</evidence>
<feature type="transmembrane region" description="Helical" evidence="1">
    <location>
        <begin position="53"/>
        <end position="73"/>
    </location>
</feature>
<keyword evidence="1" id="KW-1133">Transmembrane helix</keyword>
<feature type="transmembrane region" description="Helical" evidence="1">
    <location>
        <begin position="21"/>
        <end position="41"/>
    </location>
</feature>
<dbReference type="Proteomes" id="UP000677611">
    <property type="component" value="Unassembled WGS sequence"/>
</dbReference>
<keyword evidence="1" id="KW-0812">Transmembrane</keyword>
<keyword evidence="3" id="KW-1185">Reference proteome</keyword>
<evidence type="ECO:0000313" key="2">
    <source>
        <dbReference type="EMBL" id="MBO1623684.1"/>
    </source>
</evidence>
<proteinExistence type="predicted"/>
<sequence>MYYPLIMREKIATKNFHILNVIFAFITAGVTITNSAMWFIASILVYKGTKRKLIWTFIPIILVVAAFIGVMLVNQVPLQEAIGGSTRFTL</sequence>
<keyword evidence="1" id="KW-0472">Membrane</keyword>
<organism evidence="2 3">
    <name type="scientific">Bacillus arachidis</name>
    <dbReference type="NCBI Taxonomy" id="2819290"/>
    <lineage>
        <taxon>Bacteria</taxon>
        <taxon>Bacillati</taxon>
        <taxon>Bacillota</taxon>
        <taxon>Bacilli</taxon>
        <taxon>Bacillales</taxon>
        <taxon>Bacillaceae</taxon>
        <taxon>Bacillus</taxon>
    </lineage>
</organism>
<comment type="caution">
    <text evidence="2">The sequence shown here is derived from an EMBL/GenBank/DDBJ whole genome shotgun (WGS) entry which is preliminary data.</text>
</comment>
<evidence type="ECO:0000313" key="3">
    <source>
        <dbReference type="Proteomes" id="UP000677611"/>
    </source>
</evidence>
<gene>
    <name evidence="2" type="ORF">J4P90_00210</name>
</gene>
<dbReference type="RefSeq" id="WP_208016426.1">
    <property type="nucleotide sequence ID" value="NZ_JAGDQJ010000001.1"/>
</dbReference>
<protein>
    <submittedName>
        <fullName evidence="2">Uncharacterized protein</fullName>
    </submittedName>
</protein>
<name>A0ABS3NRX5_9BACI</name>